<keyword evidence="12" id="KW-1185">Reference proteome</keyword>
<evidence type="ECO:0000313" key="11">
    <source>
        <dbReference type="EMBL" id="AJY47098.1"/>
    </source>
</evidence>
<dbReference type="EMBL" id="CP010803">
    <property type="protein sequence ID" value="AJY47098.1"/>
    <property type="molecule type" value="Genomic_DNA"/>
</dbReference>
<keyword evidence="9" id="KW-0732">Signal</keyword>
<comment type="similarity">
    <text evidence="2">Belongs to the YkuD family.</text>
</comment>
<dbReference type="InterPro" id="IPR038063">
    <property type="entry name" value="Transpep_catalytic_dom"/>
</dbReference>
<dbReference type="Pfam" id="PF03734">
    <property type="entry name" value="YkuD"/>
    <property type="match status" value="1"/>
</dbReference>
<dbReference type="STRING" id="1486262.TM49_17750"/>
<dbReference type="GO" id="GO:0004180">
    <property type="term" value="F:carboxypeptidase activity"/>
    <property type="evidence" value="ECO:0007669"/>
    <property type="project" value="UniProtKB-ARBA"/>
</dbReference>
<dbReference type="Proteomes" id="UP000032611">
    <property type="component" value="Chromosome"/>
</dbReference>
<organism evidence="11 12">
    <name type="scientific">Martelella endophytica</name>
    <dbReference type="NCBI Taxonomy" id="1486262"/>
    <lineage>
        <taxon>Bacteria</taxon>
        <taxon>Pseudomonadati</taxon>
        <taxon>Pseudomonadota</taxon>
        <taxon>Alphaproteobacteria</taxon>
        <taxon>Hyphomicrobiales</taxon>
        <taxon>Aurantimonadaceae</taxon>
        <taxon>Martelella</taxon>
    </lineage>
</organism>
<sequence length="661" mass="73882">MRNKLFVRVSSVALAATMATAFVPASANALTLMDILRGRNKEADRPAAVQPSQPQPQQQVQRTYSIPKVAPPKYYTYKPDALRYIAITEIRDPVVTGSVERDDLSEMATPVAATADDAANNDAMTEVAAINPTTATDEAGTDVTTVAIGENDPRQYLTDARVKAEDSVAKALEAYYENGGELLWVADGKIAPAAGKALNTLRHAGEYGLDATDYRVELPIISSSMSEEERDEALMQFELALSAEVLTYMEDAKRGRVDPNRISEFHDLQRNPVDLDEALKALGKAEDVSGLMESYNPQSDRFRELKAELKTLRNSDEEVEPIVFSASKVYIHPGENDQDVPNLVKAIWRKSPVEFRNDHAEVFAAYDDGTEYTPELVSLVKDFQRDHGLYVDGVVGPNTIAAFDLETNDDRADKVVAAMERLRWLPDDFGPRYVFINQPAYRVYYHQDGGENFDMRVVVGNPTNQTYFFRDEIETVEFNPYWGIPRSIVVNEYLPKLRANPGYFDQIGYEVSYNGRRVSSASVNWAAAPMVDVRQPPGERNALGQLKILFPNSHAIYMHDTPQKSFFDRDVRALSHGCVRLAEPNKMAAAVLGIPESDVEANIATGQNMPVDLPHKFPVYVSYFTAWPDANGEVQYYDDVYERDMYLDRAFDAVSKSRADV</sequence>
<dbReference type="Gene3D" id="2.40.440.10">
    <property type="entry name" value="L,D-transpeptidase catalytic domain-like"/>
    <property type="match status" value="1"/>
</dbReference>
<keyword evidence="3" id="KW-0808">Transferase</keyword>
<keyword evidence="5 7" id="KW-0573">Peptidoglycan synthesis</keyword>
<accession>A0A0D5LUR2</accession>
<dbReference type="UniPathway" id="UPA00219"/>
<dbReference type="HOGENOM" id="CLU_020360_2_0_5"/>
<evidence type="ECO:0000313" key="12">
    <source>
        <dbReference type="Proteomes" id="UP000032611"/>
    </source>
</evidence>
<feature type="compositionally biased region" description="Low complexity" evidence="8">
    <location>
        <begin position="46"/>
        <end position="61"/>
    </location>
</feature>
<dbReference type="InterPro" id="IPR036365">
    <property type="entry name" value="PGBD-like_sf"/>
</dbReference>
<proteinExistence type="inferred from homology"/>
<evidence type="ECO:0000256" key="5">
    <source>
        <dbReference type="ARBA" id="ARBA00022984"/>
    </source>
</evidence>
<dbReference type="GO" id="GO:0009252">
    <property type="term" value="P:peptidoglycan biosynthetic process"/>
    <property type="evidence" value="ECO:0007669"/>
    <property type="project" value="UniProtKB-UniPathway"/>
</dbReference>
<comment type="pathway">
    <text evidence="1 7">Cell wall biogenesis; peptidoglycan biosynthesis.</text>
</comment>
<dbReference type="PROSITE" id="PS52029">
    <property type="entry name" value="LD_TPASE"/>
    <property type="match status" value="1"/>
</dbReference>
<keyword evidence="6 7" id="KW-0961">Cell wall biogenesis/degradation</keyword>
<dbReference type="PANTHER" id="PTHR41533:SF2">
    <property type="entry name" value="BLR7131 PROTEIN"/>
    <property type="match status" value="1"/>
</dbReference>
<feature type="active site" description="Proton donor/acceptor" evidence="7">
    <location>
        <position position="559"/>
    </location>
</feature>
<dbReference type="InterPro" id="IPR002477">
    <property type="entry name" value="Peptidoglycan-bd-like"/>
</dbReference>
<gene>
    <name evidence="11" type="ORF">TM49_17750</name>
</gene>
<dbReference type="InterPro" id="IPR005490">
    <property type="entry name" value="LD_TPept_cat_dom"/>
</dbReference>
<feature type="region of interest" description="Disordered" evidence="8">
    <location>
        <begin position="41"/>
        <end position="62"/>
    </location>
</feature>
<evidence type="ECO:0000256" key="6">
    <source>
        <dbReference type="ARBA" id="ARBA00023316"/>
    </source>
</evidence>
<evidence type="ECO:0000256" key="7">
    <source>
        <dbReference type="PROSITE-ProRule" id="PRU01373"/>
    </source>
</evidence>
<dbReference type="InterPro" id="IPR052905">
    <property type="entry name" value="LD-transpeptidase_YkuD-like"/>
</dbReference>
<feature type="signal peptide" evidence="9">
    <location>
        <begin position="1"/>
        <end position="29"/>
    </location>
</feature>
<evidence type="ECO:0000256" key="1">
    <source>
        <dbReference type="ARBA" id="ARBA00004752"/>
    </source>
</evidence>
<protein>
    <recommendedName>
        <fullName evidence="10">L,D-TPase catalytic domain-containing protein</fullName>
    </recommendedName>
</protein>
<reference evidence="11 12" key="1">
    <citation type="journal article" date="2015" name="Genome Announc.">
        <title>Complete genome sequence of Martelella endophytica YC6887, which has antifungal activity associated with a halophyte.</title>
        <authorList>
            <person name="Khan A."/>
            <person name="Khan H."/>
            <person name="Chung E.J."/>
            <person name="Hossain M.T."/>
            <person name="Chung Y.R."/>
        </authorList>
    </citation>
    <scope>NUCLEOTIDE SEQUENCE [LARGE SCALE GENOMIC DNA]</scope>
    <source>
        <strain evidence="11">YC6887</strain>
    </source>
</reference>
<evidence type="ECO:0000259" key="10">
    <source>
        <dbReference type="PROSITE" id="PS52029"/>
    </source>
</evidence>
<dbReference type="PATRIC" id="fig|1486262.3.peg.3670"/>
<dbReference type="PANTHER" id="PTHR41533">
    <property type="entry name" value="L,D-TRANSPEPTIDASE HI_1667-RELATED"/>
    <property type="match status" value="1"/>
</dbReference>
<dbReference type="SUPFAM" id="SSF141523">
    <property type="entry name" value="L,D-transpeptidase catalytic domain-like"/>
    <property type="match status" value="1"/>
</dbReference>
<evidence type="ECO:0000256" key="2">
    <source>
        <dbReference type="ARBA" id="ARBA00005992"/>
    </source>
</evidence>
<evidence type="ECO:0000256" key="4">
    <source>
        <dbReference type="ARBA" id="ARBA00022960"/>
    </source>
</evidence>
<evidence type="ECO:0000256" key="8">
    <source>
        <dbReference type="SAM" id="MobiDB-lite"/>
    </source>
</evidence>
<feature type="active site" description="Nucleophile" evidence="7">
    <location>
        <position position="578"/>
    </location>
</feature>
<dbReference type="KEGG" id="mey:TM49_17750"/>
<feature type="chain" id="PRO_5002295387" description="L,D-TPase catalytic domain-containing protein" evidence="9">
    <location>
        <begin position="30"/>
        <end position="661"/>
    </location>
</feature>
<dbReference type="AlphaFoldDB" id="A0A0D5LUR2"/>
<dbReference type="SUPFAM" id="SSF47090">
    <property type="entry name" value="PGBD-like"/>
    <property type="match status" value="1"/>
</dbReference>
<dbReference type="Pfam" id="PF01471">
    <property type="entry name" value="PG_binding_1"/>
    <property type="match status" value="1"/>
</dbReference>
<evidence type="ECO:0000256" key="3">
    <source>
        <dbReference type="ARBA" id="ARBA00022679"/>
    </source>
</evidence>
<dbReference type="InterPro" id="IPR036366">
    <property type="entry name" value="PGBDSf"/>
</dbReference>
<dbReference type="CDD" id="cd16913">
    <property type="entry name" value="YkuD_like"/>
    <property type="match status" value="1"/>
</dbReference>
<dbReference type="GO" id="GO:0016740">
    <property type="term" value="F:transferase activity"/>
    <property type="evidence" value="ECO:0007669"/>
    <property type="project" value="UniProtKB-KW"/>
</dbReference>
<dbReference type="InterPro" id="IPR045380">
    <property type="entry name" value="LD_TPept_scaffold_dom"/>
</dbReference>
<dbReference type="GO" id="GO:0008360">
    <property type="term" value="P:regulation of cell shape"/>
    <property type="evidence" value="ECO:0007669"/>
    <property type="project" value="UniProtKB-UniRule"/>
</dbReference>
<dbReference type="GO" id="GO:0071555">
    <property type="term" value="P:cell wall organization"/>
    <property type="evidence" value="ECO:0007669"/>
    <property type="project" value="UniProtKB-UniRule"/>
</dbReference>
<dbReference type="Pfam" id="PF20142">
    <property type="entry name" value="Scaffold"/>
    <property type="match status" value="1"/>
</dbReference>
<name>A0A0D5LUR2_MAREN</name>
<feature type="domain" description="L,D-TPase catalytic" evidence="10">
    <location>
        <begin position="432"/>
        <end position="604"/>
    </location>
</feature>
<evidence type="ECO:0000256" key="9">
    <source>
        <dbReference type="SAM" id="SignalP"/>
    </source>
</evidence>
<dbReference type="Gene3D" id="1.10.101.10">
    <property type="entry name" value="PGBD-like superfamily/PGBD"/>
    <property type="match status" value="1"/>
</dbReference>
<keyword evidence="4 7" id="KW-0133">Cell shape</keyword>